<dbReference type="PROSITE" id="PS50005">
    <property type="entry name" value="TPR"/>
    <property type="match status" value="1"/>
</dbReference>
<dbReference type="InterPro" id="IPR001466">
    <property type="entry name" value="Beta-lactam-related"/>
</dbReference>
<name>J3CEZ1_9FLAO</name>
<dbReference type="Gene3D" id="1.25.40.10">
    <property type="entry name" value="Tetratricopeptide repeat domain"/>
    <property type="match status" value="1"/>
</dbReference>
<evidence type="ECO:0000259" key="3">
    <source>
        <dbReference type="Pfam" id="PF00144"/>
    </source>
</evidence>
<dbReference type="PANTHER" id="PTHR46825:SF9">
    <property type="entry name" value="BETA-LACTAMASE-RELATED DOMAIN-CONTAINING PROTEIN"/>
    <property type="match status" value="1"/>
</dbReference>
<dbReference type="SUPFAM" id="SSF56601">
    <property type="entry name" value="beta-lactamase/transpeptidase-like"/>
    <property type="match status" value="1"/>
</dbReference>
<keyword evidence="1" id="KW-0802">TPR repeat</keyword>
<gene>
    <name evidence="4" type="ORF">PMI13_02866</name>
</gene>
<protein>
    <submittedName>
        <fullName evidence="4">Penicillin-binding protein, beta-lactamase class C</fullName>
    </submittedName>
</protein>
<dbReference type="OrthoDB" id="9793489at2"/>
<keyword evidence="2" id="KW-0812">Transmembrane</keyword>
<keyword evidence="5" id="KW-1185">Reference proteome</keyword>
<dbReference type="PATRIC" id="fig|1144316.3.peg.2882"/>
<dbReference type="EMBL" id="AKJY01000056">
    <property type="protein sequence ID" value="EJL70324.1"/>
    <property type="molecule type" value="Genomic_DNA"/>
</dbReference>
<dbReference type="InterPro" id="IPR012338">
    <property type="entry name" value="Beta-lactam/transpept-like"/>
</dbReference>
<dbReference type="Proteomes" id="UP000007509">
    <property type="component" value="Unassembled WGS sequence"/>
</dbReference>
<proteinExistence type="predicted"/>
<comment type="caution">
    <text evidence="4">The sequence shown here is derived from an EMBL/GenBank/DDBJ whole genome shotgun (WGS) entry which is preliminary data.</text>
</comment>
<keyword evidence="2" id="KW-1133">Transmembrane helix</keyword>
<feature type="transmembrane region" description="Helical" evidence="2">
    <location>
        <begin position="111"/>
        <end position="128"/>
    </location>
</feature>
<dbReference type="Pfam" id="PF13181">
    <property type="entry name" value="TPR_8"/>
    <property type="match status" value="1"/>
</dbReference>
<evidence type="ECO:0000313" key="5">
    <source>
        <dbReference type="Proteomes" id="UP000007509"/>
    </source>
</evidence>
<dbReference type="InterPro" id="IPR019734">
    <property type="entry name" value="TPR_rpt"/>
</dbReference>
<evidence type="ECO:0000313" key="4">
    <source>
        <dbReference type="EMBL" id="EJL70324.1"/>
    </source>
</evidence>
<keyword evidence="2" id="KW-0472">Membrane</keyword>
<organism evidence="4 5">
    <name type="scientific">Chryseobacterium populi</name>
    <dbReference type="NCBI Taxonomy" id="1144316"/>
    <lineage>
        <taxon>Bacteria</taxon>
        <taxon>Pseudomonadati</taxon>
        <taxon>Bacteroidota</taxon>
        <taxon>Flavobacteriia</taxon>
        <taxon>Flavobacteriales</taxon>
        <taxon>Weeksellaceae</taxon>
        <taxon>Chryseobacterium group</taxon>
        <taxon>Chryseobacterium</taxon>
    </lineage>
</organism>
<dbReference type="InterPro" id="IPR050491">
    <property type="entry name" value="AmpC-like"/>
</dbReference>
<dbReference type="AlphaFoldDB" id="J3CEZ1"/>
<dbReference type="Gene3D" id="3.40.710.10">
    <property type="entry name" value="DD-peptidase/beta-lactamase superfamily"/>
    <property type="match status" value="1"/>
</dbReference>
<dbReference type="RefSeq" id="WP_007844813.1">
    <property type="nucleotide sequence ID" value="NZ_AKJY01000056.1"/>
</dbReference>
<feature type="domain" description="Beta-lactamase-related" evidence="3">
    <location>
        <begin position="158"/>
        <end position="430"/>
    </location>
</feature>
<dbReference type="PROSITE" id="PS50293">
    <property type="entry name" value="TPR_REGION"/>
    <property type="match status" value="1"/>
</dbReference>
<accession>J3CEZ1</accession>
<evidence type="ECO:0000256" key="2">
    <source>
        <dbReference type="SAM" id="Phobius"/>
    </source>
</evidence>
<sequence>MSNLIGKEKELKQAKESETSKFIAVYNRDRLLIEEFNDLYTSSFNKAEKYLLVIEALNKEANGLIRSKIIDGTKLSNSGCTKRILNEPEESSFICKCIGSQKTSLRIMRRMLFLIAFLILGLNSFALSQTGSKLSDKEIAIWVESYMDFSVKFDNFSGVVLVSHNGKKVFAKAYGMANYELQVPNTLNTKFRIGSVSKTFTAAAITKLYQENKIDLDASICKYLDECPAFWEKITIRQLLSHTSGIVSFTGLPEAKGNFLLLGHTSKEIVDLFRSKQLESVPGEKYNYNNSGYYLLGLIVEKVSGVSLEQYLQDNFFIPLQLENTGVDKKETLIINRASGYHQVNDSLFVNTFNINMDNSFAIGGLYSTANDLLKWANIFDSDVLFKDKIRKEILTKAQNSNYGLGWDLDSVGQNPRFYHDGGVTDFSTSLQRIGDFTIIAISNKGSDAGIKVAYDIVGKLFTYPATIRGIQDEMSHETSDKLLQLVNKAKQNFPRFRINEKLVNDVADDLMKQEKTKQAIEIYTLNTLLYPDSENAYLKLGETYLSIKNSKEAMKNFNNCLKINPSNAKAKEHLKR</sequence>
<dbReference type="SMART" id="SM00028">
    <property type="entry name" value="TPR"/>
    <property type="match status" value="1"/>
</dbReference>
<evidence type="ECO:0000256" key="1">
    <source>
        <dbReference type="PROSITE-ProRule" id="PRU00339"/>
    </source>
</evidence>
<dbReference type="InterPro" id="IPR011990">
    <property type="entry name" value="TPR-like_helical_dom_sf"/>
</dbReference>
<dbReference type="PANTHER" id="PTHR46825">
    <property type="entry name" value="D-ALANYL-D-ALANINE-CARBOXYPEPTIDASE/ENDOPEPTIDASE AMPH"/>
    <property type="match status" value="1"/>
</dbReference>
<dbReference type="Pfam" id="PF00144">
    <property type="entry name" value="Beta-lactamase"/>
    <property type="match status" value="1"/>
</dbReference>
<reference evidence="4 5" key="1">
    <citation type="journal article" date="2012" name="J. Bacteriol.">
        <title>Twenty-one genome sequences from Pseudomonas species and 19 genome sequences from diverse bacteria isolated from the rhizosphere and endosphere of Populus deltoides.</title>
        <authorList>
            <person name="Brown S.D."/>
            <person name="Utturkar S.M."/>
            <person name="Klingeman D.M."/>
            <person name="Johnson C.M."/>
            <person name="Martin S.L."/>
            <person name="Land M.L."/>
            <person name="Lu T.Y."/>
            <person name="Schadt C.W."/>
            <person name="Doktycz M.J."/>
            <person name="Pelletier D.A."/>
        </authorList>
    </citation>
    <scope>NUCLEOTIDE SEQUENCE [LARGE SCALE GENOMIC DNA]</scope>
    <source>
        <strain evidence="4 5">CF314</strain>
    </source>
</reference>
<dbReference type="SUPFAM" id="SSF48452">
    <property type="entry name" value="TPR-like"/>
    <property type="match status" value="1"/>
</dbReference>
<feature type="repeat" description="TPR" evidence="1">
    <location>
        <begin position="535"/>
        <end position="568"/>
    </location>
</feature>